<dbReference type="InterPro" id="IPR050073">
    <property type="entry name" value="2-IPM_HCS-like"/>
</dbReference>
<dbReference type="Pfam" id="PF22617">
    <property type="entry name" value="HCS_D2"/>
    <property type="match status" value="1"/>
</dbReference>
<comment type="catalytic activity">
    <reaction evidence="1">
        <text>3-methyl-2-oxobutanoate + acetyl-CoA + H2O = (2S)-2-isopropylmalate + CoA + H(+)</text>
        <dbReference type="Rhea" id="RHEA:21524"/>
        <dbReference type="ChEBI" id="CHEBI:1178"/>
        <dbReference type="ChEBI" id="CHEBI:11851"/>
        <dbReference type="ChEBI" id="CHEBI:15377"/>
        <dbReference type="ChEBI" id="CHEBI:15378"/>
        <dbReference type="ChEBI" id="CHEBI:57287"/>
        <dbReference type="ChEBI" id="CHEBI:57288"/>
        <dbReference type="EC" id="2.3.3.13"/>
    </reaction>
</comment>
<dbReference type="Pfam" id="PF08502">
    <property type="entry name" value="LeuA_dimer"/>
    <property type="match status" value="1"/>
</dbReference>
<evidence type="ECO:0000256" key="1">
    <source>
        <dbReference type="ARBA" id="ARBA00000064"/>
    </source>
</evidence>
<keyword evidence="11" id="KW-0732">Signal</keyword>
<dbReference type="STRING" id="41875.K8EP01"/>
<protein>
    <recommendedName>
        <fullName evidence="4">2-isopropylmalate synthase</fullName>
        <ecNumber evidence="4">2.3.3.13</ecNumber>
    </recommendedName>
</protein>
<feature type="signal peptide" evidence="11">
    <location>
        <begin position="1"/>
        <end position="18"/>
    </location>
</feature>
<dbReference type="EC" id="2.3.3.13" evidence="4"/>
<dbReference type="InterPro" id="IPR054691">
    <property type="entry name" value="LeuA/HCS_post-cat"/>
</dbReference>
<keyword evidence="14" id="KW-1185">Reference proteome</keyword>
<evidence type="ECO:0000256" key="2">
    <source>
        <dbReference type="ARBA" id="ARBA00004689"/>
    </source>
</evidence>
<dbReference type="FunFam" id="3.20.20.70:FF:000010">
    <property type="entry name" value="2-isopropylmalate synthase"/>
    <property type="match status" value="1"/>
</dbReference>
<accession>K8EP01</accession>
<dbReference type="eggNOG" id="KOG2367">
    <property type="taxonomic scope" value="Eukaryota"/>
</dbReference>
<evidence type="ECO:0000256" key="9">
    <source>
        <dbReference type="ARBA" id="ARBA00023304"/>
    </source>
</evidence>
<evidence type="ECO:0000256" key="6">
    <source>
        <dbReference type="ARBA" id="ARBA00022605"/>
    </source>
</evidence>
<proteinExistence type="inferred from homology"/>
<dbReference type="OrthoDB" id="2015253at2759"/>
<dbReference type="GO" id="GO:0010177">
    <property type="term" value="F:methylthioalkylmalate synthase activity"/>
    <property type="evidence" value="ECO:0007669"/>
    <property type="project" value="UniProtKB-ARBA"/>
</dbReference>
<organism evidence="13 14">
    <name type="scientific">Bathycoccus prasinos</name>
    <dbReference type="NCBI Taxonomy" id="41875"/>
    <lineage>
        <taxon>Eukaryota</taxon>
        <taxon>Viridiplantae</taxon>
        <taxon>Chlorophyta</taxon>
        <taxon>Mamiellophyceae</taxon>
        <taxon>Mamiellales</taxon>
        <taxon>Bathycoccaceae</taxon>
        <taxon>Bathycoccus</taxon>
    </lineage>
</organism>
<dbReference type="FunFam" id="1.10.238.260:FF:000001">
    <property type="entry name" value="2-isopropylmalate synthase"/>
    <property type="match status" value="1"/>
</dbReference>
<keyword evidence="5" id="KW-0432">Leucine biosynthesis</keyword>
<dbReference type="SUPFAM" id="SSF110921">
    <property type="entry name" value="2-isopropylmalate synthase LeuA, allosteric (dimerisation) domain"/>
    <property type="match status" value="1"/>
</dbReference>
<dbReference type="NCBIfam" id="TIGR00973">
    <property type="entry name" value="leuA_bact"/>
    <property type="match status" value="1"/>
</dbReference>
<evidence type="ECO:0000259" key="12">
    <source>
        <dbReference type="PROSITE" id="PS50991"/>
    </source>
</evidence>
<dbReference type="InterPro" id="IPR013785">
    <property type="entry name" value="Aldolase_TIM"/>
</dbReference>
<dbReference type="KEGG" id="bpg:Bathy15g01310"/>
<dbReference type="GO" id="GO:0009098">
    <property type="term" value="P:L-leucine biosynthetic process"/>
    <property type="evidence" value="ECO:0007669"/>
    <property type="project" value="UniProtKB-UniPathway"/>
</dbReference>
<comment type="similarity">
    <text evidence="3">Belongs to the alpha-IPM synthase/homocitrate synthase family. LeuA type 1 subfamily.</text>
</comment>
<dbReference type="PANTHER" id="PTHR10277">
    <property type="entry name" value="HOMOCITRATE SYNTHASE-RELATED"/>
    <property type="match status" value="1"/>
</dbReference>
<evidence type="ECO:0000313" key="13">
    <source>
        <dbReference type="EMBL" id="CCO19927.1"/>
    </source>
</evidence>
<dbReference type="InterPro" id="IPR002034">
    <property type="entry name" value="AIPM/Hcit_synth_CS"/>
</dbReference>
<dbReference type="NCBIfam" id="NF002086">
    <property type="entry name" value="PRK00915.1-3"/>
    <property type="match status" value="1"/>
</dbReference>
<dbReference type="PANTHER" id="PTHR10277:SF9">
    <property type="entry name" value="2-ISOPROPYLMALATE SYNTHASE 1, CHLOROPLASTIC-RELATED"/>
    <property type="match status" value="1"/>
</dbReference>
<dbReference type="EMBL" id="FO082264">
    <property type="protein sequence ID" value="CCO19927.1"/>
    <property type="molecule type" value="Genomic_DNA"/>
</dbReference>
<evidence type="ECO:0000256" key="11">
    <source>
        <dbReference type="SAM" id="SignalP"/>
    </source>
</evidence>
<dbReference type="HAMAP" id="MF_01025">
    <property type="entry name" value="LeuA_type1"/>
    <property type="match status" value="1"/>
</dbReference>
<evidence type="ECO:0000256" key="5">
    <source>
        <dbReference type="ARBA" id="ARBA00022430"/>
    </source>
</evidence>
<evidence type="ECO:0000313" key="14">
    <source>
        <dbReference type="Proteomes" id="UP000198341"/>
    </source>
</evidence>
<evidence type="ECO:0000256" key="4">
    <source>
        <dbReference type="ARBA" id="ARBA00012973"/>
    </source>
</evidence>
<feature type="region of interest" description="Disordered" evidence="10">
    <location>
        <begin position="107"/>
        <end position="165"/>
    </location>
</feature>
<dbReference type="InterPro" id="IPR013709">
    <property type="entry name" value="2-isopropylmalate_synth_dimer"/>
</dbReference>
<keyword evidence="7" id="KW-0808">Transferase</keyword>
<evidence type="ECO:0000256" key="7">
    <source>
        <dbReference type="ARBA" id="ARBA00022679"/>
    </source>
</evidence>
<evidence type="ECO:0000256" key="10">
    <source>
        <dbReference type="SAM" id="MobiDB-lite"/>
    </source>
</evidence>
<keyword evidence="8" id="KW-0479">Metal-binding</keyword>
<dbReference type="InterPro" id="IPR036230">
    <property type="entry name" value="LeuA_allosteric_dom_sf"/>
</dbReference>
<dbReference type="Gene3D" id="3.20.20.70">
    <property type="entry name" value="Aldolase class I"/>
    <property type="match status" value="1"/>
</dbReference>
<dbReference type="GeneID" id="19011510"/>
<reference evidence="13 14" key="1">
    <citation type="submission" date="2011-10" db="EMBL/GenBank/DDBJ databases">
        <authorList>
            <person name="Genoscope - CEA"/>
        </authorList>
    </citation>
    <scope>NUCLEOTIDE SEQUENCE [LARGE SCALE GENOMIC DNA]</scope>
    <source>
        <strain evidence="13 14">RCC 1105</strain>
    </source>
</reference>
<dbReference type="SMART" id="SM00917">
    <property type="entry name" value="LeuA_dimer"/>
    <property type="match status" value="1"/>
</dbReference>
<comment type="pathway">
    <text evidence="2">Amino-acid biosynthesis; L-leucine biosynthesis; L-leucine from 3-methyl-2-oxobutanoate: step 1/4.</text>
</comment>
<dbReference type="GO" id="GO:0003852">
    <property type="term" value="F:2-isopropylmalate synthase activity"/>
    <property type="evidence" value="ECO:0007669"/>
    <property type="project" value="UniProtKB-EC"/>
</dbReference>
<keyword evidence="6" id="KW-0028">Amino-acid biosynthesis</keyword>
<dbReference type="AlphaFoldDB" id="K8EP01"/>
<dbReference type="GO" id="GO:0046872">
    <property type="term" value="F:metal ion binding"/>
    <property type="evidence" value="ECO:0007669"/>
    <property type="project" value="UniProtKB-KW"/>
</dbReference>
<gene>
    <name evidence="13" type="ordered locus">Bathy15g01310</name>
</gene>
<dbReference type="SUPFAM" id="SSF51569">
    <property type="entry name" value="Aldolase"/>
    <property type="match status" value="1"/>
</dbReference>
<dbReference type="InterPro" id="IPR005671">
    <property type="entry name" value="LeuA_bact_synth"/>
</dbReference>
<dbReference type="PROSITE" id="PS50991">
    <property type="entry name" value="PYR_CT"/>
    <property type="match status" value="1"/>
</dbReference>
<keyword evidence="9" id="KW-0100">Branched-chain amino acid biosynthesis</keyword>
<feature type="domain" description="Pyruvate carboxyltransferase" evidence="12">
    <location>
        <begin position="174"/>
        <end position="449"/>
    </location>
</feature>
<dbReference type="InterPro" id="IPR000891">
    <property type="entry name" value="PYR_CT"/>
</dbReference>
<dbReference type="Gene3D" id="1.10.238.260">
    <property type="match status" value="1"/>
</dbReference>
<dbReference type="UniPathway" id="UPA00048">
    <property type="reaction ID" value="UER00070"/>
</dbReference>
<dbReference type="Proteomes" id="UP000198341">
    <property type="component" value="Chromosome 15"/>
</dbReference>
<name>K8EP01_9CHLO</name>
<dbReference type="Pfam" id="PF00682">
    <property type="entry name" value="HMGL-like"/>
    <property type="match status" value="1"/>
</dbReference>
<dbReference type="Gene3D" id="3.30.160.270">
    <property type="match status" value="1"/>
</dbReference>
<dbReference type="RefSeq" id="XP_007508841.1">
    <property type="nucleotide sequence ID" value="XM_007508779.1"/>
</dbReference>
<feature type="chain" id="PRO_5003917330" description="2-isopropylmalate synthase" evidence="11">
    <location>
        <begin position="19"/>
        <end position="731"/>
    </location>
</feature>
<evidence type="ECO:0000256" key="8">
    <source>
        <dbReference type="ARBA" id="ARBA00022723"/>
    </source>
</evidence>
<sequence length="731" mass="80050">MRPFFLSFFLSFVPFLRHFALPRFLERVRCTVDGERQRSAQSAEAVCFERERESTLRERSFCPSFFFFLQKRALYSIHKEYIHITEIMSACYHQSAASMARQSSFASSSSCRRDEHRSASRISSKATRRRRRQKGDNSTVVTKNALVPGPDDQKVQRNPRPEYIPGKIQDPRYVRVFDTTLRDGEQSPGATLTSTEKVQIATNLAKLGVDIIEAGFPIASPDDLEAVRNIAKVVGNKVYEDGYVPVICGLSRANEKDIACAWEGVRHAVRPRIHTFIATSPIHMEYKLKKTPDEVVNIAVKAVKFAKSLGCEDIEFSPEDAGRSEPEFLYRILKAVVDAGATTINIPDTVGFCLPDEFGRLIKGIKENVIDVSANDAIISTHCQNDLGLSTANSLAGIANGARQVECTINGIGERAGNASLEEIAMSVIMRGQNQLNGAYMGVNPVYIYQTSRMVSEYSGMLVQPHKAIVGANAFAHESGIHQDGMLKNKSTYEIIAPETIGVFRDEDDCGVVMGKHSGRHALKSKLGQMGVTLADDQLNAFFDRFKLVAETKTGGVSDVELMALLRDEMEVEEGKEFYTLVDVQVVCGTMGLPTATVKIIDQGTERISACVGTGPVDAVYKAIDAVVGKSVELTEYNVKAVTQGIESLATTRVTIKPTDESTAETITNNQTEARGTRTFTATGADTDIVVSSARAYLSALNRMLSSNAKLTTTSGSSSLIESSSSEIVSR</sequence>
<evidence type="ECO:0000256" key="3">
    <source>
        <dbReference type="ARBA" id="ARBA00009396"/>
    </source>
</evidence>
<dbReference type="CDD" id="cd07940">
    <property type="entry name" value="DRE_TIM_IPMS"/>
    <property type="match status" value="1"/>
</dbReference>
<dbReference type="PROSITE" id="PS00815">
    <property type="entry name" value="AIPM_HOMOCIT_SYNTH_1"/>
    <property type="match status" value="1"/>
</dbReference>